<dbReference type="Pfam" id="PF00656">
    <property type="entry name" value="Peptidase_C14"/>
    <property type="match status" value="1"/>
</dbReference>
<feature type="domain" description="Peptidase C14 caspase" evidence="1">
    <location>
        <begin position="15"/>
        <end position="245"/>
    </location>
</feature>
<dbReference type="EMBL" id="CAFBNE010000109">
    <property type="protein sequence ID" value="CAB4965298.1"/>
    <property type="molecule type" value="Genomic_DNA"/>
</dbReference>
<protein>
    <submittedName>
        <fullName evidence="2">Unannotated protein</fullName>
    </submittedName>
</protein>
<gene>
    <name evidence="2" type="ORF">UFOPK3772_02635</name>
</gene>
<sequence>MNESIHVGVNQVDTTQYGSTLPKLFGPPWDIEAMSGIAKNVAGVLKPKPLLNEQAKADDVLKALADAAKRVTQGLVIISFAGHGYPTQGGSVQGWCLFDRVLTEREIKQALRAFGKGVRVVVVADCCYAMPEEGLLGAVRRWLGRGKRSTPSVVRCVPRKSLRAVLKSPAAPKRLFGAVAGSSDYKCAVMWFASCGHNQKAYDGKDGSAFSHVLGDSFAHGETWSYTQLCDKVRESVNSAQTPECALITSGITGGEWGTSSPAFR</sequence>
<dbReference type="InterPro" id="IPR011600">
    <property type="entry name" value="Pept_C14_caspase"/>
</dbReference>
<reference evidence="2" key="1">
    <citation type="submission" date="2020-05" db="EMBL/GenBank/DDBJ databases">
        <authorList>
            <person name="Chiriac C."/>
            <person name="Salcher M."/>
            <person name="Ghai R."/>
            <person name="Kavagutti S V."/>
        </authorList>
    </citation>
    <scope>NUCLEOTIDE SEQUENCE</scope>
</reference>
<evidence type="ECO:0000313" key="2">
    <source>
        <dbReference type="EMBL" id="CAB4965298.1"/>
    </source>
</evidence>
<evidence type="ECO:0000259" key="1">
    <source>
        <dbReference type="Pfam" id="PF00656"/>
    </source>
</evidence>
<proteinExistence type="predicted"/>
<name>A0A6J7L9M4_9ZZZZ</name>
<organism evidence="2">
    <name type="scientific">freshwater metagenome</name>
    <dbReference type="NCBI Taxonomy" id="449393"/>
    <lineage>
        <taxon>unclassified sequences</taxon>
        <taxon>metagenomes</taxon>
        <taxon>ecological metagenomes</taxon>
    </lineage>
</organism>
<dbReference type="GO" id="GO:0004197">
    <property type="term" value="F:cysteine-type endopeptidase activity"/>
    <property type="evidence" value="ECO:0007669"/>
    <property type="project" value="InterPro"/>
</dbReference>
<dbReference type="Gene3D" id="3.40.50.1460">
    <property type="match status" value="1"/>
</dbReference>
<dbReference type="AlphaFoldDB" id="A0A6J7L9M4"/>
<accession>A0A6J7L9M4</accession>
<dbReference type="GO" id="GO:0006508">
    <property type="term" value="P:proteolysis"/>
    <property type="evidence" value="ECO:0007669"/>
    <property type="project" value="InterPro"/>
</dbReference>